<dbReference type="AlphaFoldDB" id="A0A133U631"/>
<name>A0A133U631_9EURY</name>
<dbReference type="Pfam" id="PF00535">
    <property type="entry name" value="Glycos_transf_2"/>
    <property type="match status" value="1"/>
</dbReference>
<dbReference type="InterPro" id="IPR001173">
    <property type="entry name" value="Glyco_trans_2-like"/>
</dbReference>
<comment type="caution">
    <text evidence="2">The sequence shown here is derived from an EMBL/GenBank/DDBJ whole genome shotgun (WGS) entry which is preliminary data.</text>
</comment>
<evidence type="ECO:0000259" key="1">
    <source>
        <dbReference type="Pfam" id="PF00535"/>
    </source>
</evidence>
<accession>A0A133U631</accession>
<dbReference type="InterPro" id="IPR050256">
    <property type="entry name" value="Glycosyltransferase_2"/>
</dbReference>
<sequence length="219" mass="24113">MSVDNWIVVPAYEEEQMIGYVIEGLRREGYDQIIVVDDGSEDRTAEIARSKGAEVVRHEKNRGLGVAIRTGLGEARSRGADVVVTFDADGQHDPKDIQRLLEALDGADFVVGVRERGRMPLNKRLGNTILDIITHFFGGPLTDSQSGFRAFGSRALEEISIQTDRYAVSSEILIQVGGKDLRFRVVPIGGVFTEYSKSSGTTIASGIRIFFNLLKLKVI</sequence>
<protein>
    <recommendedName>
        <fullName evidence="1">Glycosyltransferase 2-like domain-containing protein</fullName>
    </recommendedName>
</protein>
<evidence type="ECO:0000313" key="3">
    <source>
        <dbReference type="Proteomes" id="UP000070163"/>
    </source>
</evidence>
<dbReference type="Proteomes" id="UP000070163">
    <property type="component" value="Unassembled WGS sequence"/>
</dbReference>
<dbReference type="Gene3D" id="3.90.550.10">
    <property type="entry name" value="Spore Coat Polysaccharide Biosynthesis Protein SpsA, Chain A"/>
    <property type="match status" value="1"/>
</dbReference>
<organism evidence="2 3">
    <name type="scientific">candidate division MSBL1 archaeon SCGC-AAA259A05</name>
    <dbReference type="NCBI Taxonomy" id="1698259"/>
    <lineage>
        <taxon>Archaea</taxon>
        <taxon>Methanobacteriati</taxon>
        <taxon>Methanobacteriota</taxon>
        <taxon>candidate division MSBL1</taxon>
    </lineage>
</organism>
<feature type="domain" description="Glycosyltransferase 2-like" evidence="1">
    <location>
        <begin position="7"/>
        <end position="128"/>
    </location>
</feature>
<dbReference type="InterPro" id="IPR029044">
    <property type="entry name" value="Nucleotide-diphossugar_trans"/>
</dbReference>
<evidence type="ECO:0000313" key="2">
    <source>
        <dbReference type="EMBL" id="KXA89650.1"/>
    </source>
</evidence>
<dbReference type="CDD" id="cd04179">
    <property type="entry name" value="DPM_DPG-synthase_like"/>
    <property type="match status" value="1"/>
</dbReference>
<proteinExistence type="predicted"/>
<dbReference type="SUPFAM" id="SSF53448">
    <property type="entry name" value="Nucleotide-diphospho-sugar transferases"/>
    <property type="match status" value="1"/>
</dbReference>
<gene>
    <name evidence="2" type="ORF">AKJ57_05030</name>
</gene>
<reference evidence="2 3" key="1">
    <citation type="journal article" date="2016" name="Sci. Rep.">
        <title>Metabolic traits of an uncultured archaeal lineage -MSBL1- from brine pools of the Red Sea.</title>
        <authorList>
            <person name="Mwirichia R."/>
            <person name="Alam I."/>
            <person name="Rashid M."/>
            <person name="Vinu M."/>
            <person name="Ba-Alawi W."/>
            <person name="Anthony Kamau A."/>
            <person name="Kamanda Ngugi D."/>
            <person name="Goker M."/>
            <person name="Klenk H.P."/>
            <person name="Bajic V."/>
            <person name="Stingl U."/>
        </authorList>
    </citation>
    <scope>NUCLEOTIDE SEQUENCE [LARGE SCALE GENOMIC DNA]</scope>
    <source>
        <strain evidence="2">SCGC-AAA259A05</strain>
    </source>
</reference>
<dbReference type="PANTHER" id="PTHR48090:SF7">
    <property type="entry name" value="RFBJ PROTEIN"/>
    <property type="match status" value="1"/>
</dbReference>
<keyword evidence="3" id="KW-1185">Reference proteome</keyword>
<dbReference type="EMBL" id="LHXJ01000069">
    <property type="protein sequence ID" value="KXA89650.1"/>
    <property type="molecule type" value="Genomic_DNA"/>
</dbReference>
<dbReference type="PANTHER" id="PTHR48090">
    <property type="entry name" value="UNDECAPRENYL-PHOSPHATE 4-DEOXY-4-FORMAMIDO-L-ARABINOSE TRANSFERASE-RELATED"/>
    <property type="match status" value="1"/>
</dbReference>